<dbReference type="AlphaFoldDB" id="A0A9P4WG37"/>
<dbReference type="OrthoDB" id="5394791at2759"/>
<protein>
    <submittedName>
        <fullName evidence="2">Uncharacterized protein</fullName>
    </submittedName>
</protein>
<evidence type="ECO:0000256" key="1">
    <source>
        <dbReference type="SAM" id="SignalP"/>
    </source>
</evidence>
<organism evidence="2 3">
    <name type="scientific">Didymella heteroderae</name>
    <dbReference type="NCBI Taxonomy" id="1769908"/>
    <lineage>
        <taxon>Eukaryota</taxon>
        <taxon>Fungi</taxon>
        <taxon>Dikarya</taxon>
        <taxon>Ascomycota</taxon>
        <taxon>Pezizomycotina</taxon>
        <taxon>Dothideomycetes</taxon>
        <taxon>Pleosporomycetidae</taxon>
        <taxon>Pleosporales</taxon>
        <taxon>Pleosporineae</taxon>
        <taxon>Didymellaceae</taxon>
        <taxon>Didymella</taxon>
    </lineage>
</organism>
<name>A0A9P4WG37_9PLEO</name>
<reference evidence="2" key="1">
    <citation type="submission" date="2019-04" db="EMBL/GenBank/DDBJ databases">
        <title>Sequencing of skin fungus with MAO and IRED activity.</title>
        <authorList>
            <person name="Marsaioli A.J."/>
            <person name="Bonatto J.M.C."/>
            <person name="Reis Junior O."/>
        </authorList>
    </citation>
    <scope>NUCLEOTIDE SEQUENCE</scope>
    <source>
        <strain evidence="2">28M1</strain>
    </source>
</reference>
<sequence>MHAATIITSLLAVVAGTAAACACKKVSNAGLYCGYCAAVTDLGSGGVYNAYWCNKKGGCEDLGYSKTRCEKDTTIYCDGRDKWRRDYKVEEAVEDLVEVKFEG</sequence>
<dbReference type="Proteomes" id="UP000758155">
    <property type="component" value="Unassembled WGS sequence"/>
</dbReference>
<feature type="signal peptide" evidence="1">
    <location>
        <begin position="1"/>
        <end position="19"/>
    </location>
</feature>
<dbReference type="EMBL" id="SWKV01000154">
    <property type="protein sequence ID" value="KAF3031382.1"/>
    <property type="molecule type" value="Genomic_DNA"/>
</dbReference>
<evidence type="ECO:0000313" key="2">
    <source>
        <dbReference type="EMBL" id="KAF3031382.1"/>
    </source>
</evidence>
<accession>A0A9P4WG37</accession>
<keyword evidence="1" id="KW-0732">Signal</keyword>
<proteinExistence type="predicted"/>
<comment type="caution">
    <text evidence="2">The sequence shown here is derived from an EMBL/GenBank/DDBJ whole genome shotgun (WGS) entry which is preliminary data.</text>
</comment>
<feature type="chain" id="PRO_5040174078" evidence="1">
    <location>
        <begin position="20"/>
        <end position="103"/>
    </location>
</feature>
<keyword evidence="3" id="KW-1185">Reference proteome</keyword>
<gene>
    <name evidence="2" type="ORF">E8E12_000406</name>
</gene>
<evidence type="ECO:0000313" key="3">
    <source>
        <dbReference type="Proteomes" id="UP000758155"/>
    </source>
</evidence>